<dbReference type="Proteomes" id="UP001079672">
    <property type="component" value="Unassembled WGS sequence"/>
</dbReference>
<feature type="coiled-coil region" evidence="1">
    <location>
        <begin position="828"/>
        <end position="873"/>
    </location>
</feature>
<gene>
    <name evidence="2" type="ORF">O1433_05055</name>
</gene>
<keyword evidence="2" id="KW-0067">ATP-binding</keyword>
<name>A0A9Q4JFN8_BACFG</name>
<dbReference type="InterPro" id="IPR021979">
    <property type="entry name" value="DUF3584"/>
</dbReference>
<feature type="coiled-coil region" evidence="1">
    <location>
        <begin position="489"/>
        <end position="545"/>
    </location>
</feature>
<accession>A0A9Q4JFN8</accession>
<feature type="coiled-coil region" evidence="1">
    <location>
        <begin position="726"/>
        <end position="771"/>
    </location>
</feature>
<evidence type="ECO:0000313" key="2">
    <source>
        <dbReference type="EMBL" id="MCZ2686866.1"/>
    </source>
</evidence>
<proteinExistence type="predicted"/>
<evidence type="ECO:0000313" key="3">
    <source>
        <dbReference type="Proteomes" id="UP001079672"/>
    </source>
</evidence>
<keyword evidence="2" id="KW-0547">Nucleotide-binding</keyword>
<comment type="caution">
    <text evidence="2">The sequence shown here is derived from an EMBL/GenBank/DDBJ whole genome shotgun (WGS) entry which is preliminary data.</text>
</comment>
<dbReference type="RefSeq" id="WP_032540704.1">
    <property type="nucleotide sequence ID" value="NZ_CP037440.1"/>
</dbReference>
<dbReference type="SUPFAM" id="SSF52540">
    <property type="entry name" value="P-loop containing nucleoside triphosphate hydrolases"/>
    <property type="match status" value="1"/>
</dbReference>
<protein>
    <submittedName>
        <fullName evidence="2">ATP-binding protein</fullName>
    </submittedName>
</protein>
<organism evidence="2 3">
    <name type="scientific">Bacteroides fragilis</name>
    <dbReference type="NCBI Taxonomy" id="817"/>
    <lineage>
        <taxon>Bacteria</taxon>
        <taxon>Pseudomonadati</taxon>
        <taxon>Bacteroidota</taxon>
        <taxon>Bacteroidia</taxon>
        <taxon>Bacteroidales</taxon>
        <taxon>Bacteroidaceae</taxon>
        <taxon>Bacteroides</taxon>
    </lineage>
</organism>
<dbReference type="Pfam" id="PF12128">
    <property type="entry name" value="DUF3584"/>
    <property type="match status" value="1"/>
</dbReference>
<keyword evidence="1" id="KW-0175">Coiled coil</keyword>
<sequence>MRYLNKIIFLNSAHIPYTEVCLDGNVHFIGTQGVGKSTLLRALLFFYNADKLKLGIPKEKKSFDAFYFPYSNSYIVYEVMRENGAYCVVAVKSQGRVAFRFVDAPFESYWFVNEQNEVYADWSRIREHIGKKCQVTPLVSGYETYRDIIFGNNRKQELLIYRKFAIVESAKYQNIPRTIQNVFLNSKLDADFIKDTIIRSMSDEDISVDLSFYRSQIKEFEQEYNDVMLWFTKNKNGEIPIRKIADKVMNSYRDLIYTHRQIEEERAELNYAEKQALQELPQFREKITNTEAERERGLRLISELQQKRKKEEEVLIGDIRVVEEDLKKARRQRQYYEQIGIEELIRRVSQEEFQNQELERMRIMKSELTRAYQDVLSKYRSLTENLEIDFRSFENNKQSLILEKGTAVSRLQEEAMQNLRSEEEWVRSAFEEKLQAVDAKMLQLRDEQAQTGRQQVKASYEAPYKKEISDCEESIGELNQRDQELNFLIHRHQMDIDRLRQECGILRKELEMEAQNKIEDICKEKENLEEELRVLNALIEKRKGSFAEWLESNKPDWQDSIGKIANEEAVLYNNGLNPRLTDNSGTLFGVSLNLSAIEQNIRTPEDLKQERLAKQHILQESNNQLVHLSEELNSEIERLEKKYSKLVREIADKQHLLEAERMQLPTKLKNLQVALSSWRTKEGEWKRIRTEEIQEALNEIAHRLYRIEEEKKKIVDERERRLKACQKNYKEQKTGLQKELEQYVSNIKSEINLRKQQLEERKKELRQAQETELGGKGADTVTIRKYDARIEQIQKELVYIREHRSQVTYYEKDKQELFDKEPFMRSCKKDLEDKLAALNERFDLREKKLQLQRKNVEEALTKLRQGLQLLENGLNKVEVFQEDDIFCPPGSMEVGEKNTKKSCDAIVEGLKSLIISAIRKKEEFRKVVIQFKGYFSAKNTFHFRTELISEQDYYDFASNLCEFVDNDKISDYRKHISERYTDIIRRISKEVGDLTRNEGEIRKTIDAINTDFIERNFAGVIKEIALRPLPSSDKLMQLLLEIKRFNDENQHSMGEVNLFAQDSRENVNAIAVRYLLSFMKHLLEDPGRKQLALADTFKLEFRVKENDNDTGWVEKIANVGSDGTDILVKAMVNIMLINVFKEKASRKFGDFKIHCMMDEIGKLHPNNVKGILDFANCRNILLVNSSPTTYNVEDYRYTYLLSKDGHSNTRVVPLIKYSSNR</sequence>
<feature type="coiled-coil region" evidence="1">
    <location>
        <begin position="618"/>
        <end position="656"/>
    </location>
</feature>
<dbReference type="GO" id="GO:0005524">
    <property type="term" value="F:ATP binding"/>
    <property type="evidence" value="ECO:0007669"/>
    <property type="project" value="UniProtKB-KW"/>
</dbReference>
<dbReference type="InterPro" id="IPR027417">
    <property type="entry name" value="P-loop_NTPase"/>
</dbReference>
<feature type="coiled-coil region" evidence="1">
    <location>
        <begin position="259"/>
        <end position="361"/>
    </location>
</feature>
<evidence type="ECO:0000256" key="1">
    <source>
        <dbReference type="SAM" id="Coils"/>
    </source>
</evidence>
<dbReference type="AlphaFoldDB" id="A0A9Q4JFN8"/>
<dbReference type="EMBL" id="JAPTZU010000002">
    <property type="protein sequence ID" value="MCZ2686866.1"/>
    <property type="molecule type" value="Genomic_DNA"/>
</dbReference>
<reference evidence="2" key="1">
    <citation type="submission" date="2022-12" db="EMBL/GenBank/DDBJ databases">
        <title>Development of a Multilocus Sequence Typing Scheme for Bacteroides fragilis Based on Whole Genome Sequencing Data and Clinical Application.</title>
        <authorList>
            <person name="Nielsen F.D."/>
            <person name="Justesen U.S."/>
        </authorList>
    </citation>
    <scope>NUCLEOTIDE SEQUENCE</scope>
    <source>
        <strain evidence="2">BF_AM_ODE_DK_2015_4</strain>
    </source>
</reference>